<evidence type="ECO:0000256" key="1">
    <source>
        <dbReference type="ARBA" id="ARBA00022603"/>
    </source>
</evidence>
<evidence type="ECO:0000313" key="7">
    <source>
        <dbReference type="Proteomes" id="UP000654604"/>
    </source>
</evidence>
<feature type="binding site" evidence="4">
    <location>
        <position position="157"/>
    </location>
    <ligand>
        <name>S-adenosyl-L-methionine</name>
        <dbReference type="ChEBI" id="CHEBI:59789"/>
    </ligand>
</feature>
<evidence type="ECO:0000256" key="4">
    <source>
        <dbReference type="HAMAP-Rule" id="MF_02126"/>
    </source>
</evidence>
<evidence type="ECO:0000256" key="2">
    <source>
        <dbReference type="ARBA" id="ARBA00022679"/>
    </source>
</evidence>
<dbReference type="Gene3D" id="3.40.50.150">
    <property type="entry name" value="Vaccinia Virus protein VP39"/>
    <property type="match status" value="1"/>
</dbReference>
<dbReference type="GO" id="GO:0032259">
    <property type="term" value="P:methylation"/>
    <property type="evidence" value="ECO:0007669"/>
    <property type="project" value="UniProtKB-KW"/>
</dbReference>
<accession>A0ABR9V3I8</accession>
<evidence type="ECO:0000256" key="3">
    <source>
        <dbReference type="ARBA" id="ARBA00022691"/>
    </source>
</evidence>
<dbReference type="SUPFAM" id="SSF53335">
    <property type="entry name" value="S-adenosyl-L-methionine-dependent methyltransferases"/>
    <property type="match status" value="1"/>
</dbReference>
<gene>
    <name evidence="4 6" type="primary">prmC</name>
    <name evidence="6" type="ORF">IQ215_07065</name>
</gene>
<feature type="binding site" evidence="4">
    <location>
        <position position="203"/>
    </location>
    <ligand>
        <name>S-adenosyl-L-methionine</name>
        <dbReference type="ChEBI" id="CHEBI:59789"/>
    </ligand>
</feature>
<feature type="domain" description="Methyltransferase" evidence="5">
    <location>
        <begin position="132"/>
        <end position="278"/>
    </location>
</feature>
<dbReference type="InterPro" id="IPR029063">
    <property type="entry name" value="SAM-dependent_MTases_sf"/>
</dbReference>
<feature type="binding site" evidence="4">
    <location>
        <position position="186"/>
    </location>
    <ligand>
        <name>S-adenosyl-L-methionine</name>
        <dbReference type="ChEBI" id="CHEBI:59789"/>
    </ligand>
</feature>
<dbReference type="InterPro" id="IPR025714">
    <property type="entry name" value="Methyltranfer_dom"/>
</dbReference>
<evidence type="ECO:0000313" key="6">
    <source>
        <dbReference type="EMBL" id="MBE9222455.1"/>
    </source>
</evidence>
<dbReference type="CDD" id="cd02440">
    <property type="entry name" value="AdoMet_MTases"/>
    <property type="match status" value="1"/>
</dbReference>
<dbReference type="PANTHER" id="PTHR47441:SF3">
    <property type="entry name" value="RELEASE FACTOR GLUTAMINE METHYLTRANSFERASE"/>
    <property type="match status" value="1"/>
</dbReference>
<dbReference type="InterPro" id="IPR004556">
    <property type="entry name" value="HemK-like"/>
</dbReference>
<keyword evidence="2 4" id="KW-0808">Transferase</keyword>
<organism evidence="6 7">
    <name type="scientific">Cyanobacterium stanieri LEGE 03274</name>
    <dbReference type="NCBI Taxonomy" id="1828756"/>
    <lineage>
        <taxon>Bacteria</taxon>
        <taxon>Bacillati</taxon>
        <taxon>Cyanobacteriota</taxon>
        <taxon>Cyanophyceae</taxon>
        <taxon>Oscillatoriophycideae</taxon>
        <taxon>Chroococcales</taxon>
        <taxon>Geminocystaceae</taxon>
        <taxon>Cyanobacterium</taxon>
    </lineage>
</organism>
<dbReference type="HAMAP" id="MF_02126">
    <property type="entry name" value="RF_methyltr_PrmC"/>
    <property type="match status" value="1"/>
</dbReference>
<sequence>MDEIIISGKDLFSWYQETVFNAKKYNISIEELHYLLAELTELDALSIKLKNYQYRQQIFSQKSLSDLAKIWQLRTEKRYPIQYLVGKCYWRDLELKVTPDVLIPRPETELIIDIALEITKEYPQLKTGHWADLGTGSGAIALSLAKTFPQATIHAIDQSSNALSIATENAHNLGLKEKITFHHGSWFEPISHLKYTLSGILSNPPYIPSHIVPTLQPEVANHEPTSALDGGKDGLEDIKIIINQAPEYLQKNGLLIIEIMAGQAPQVCKILESNHQYHSIKTHADLAKIPRFIIAQKH</sequence>
<keyword evidence="3 4" id="KW-0949">S-adenosyl-L-methionine</keyword>
<dbReference type="RefSeq" id="WP_193800615.1">
    <property type="nucleotide sequence ID" value="NZ_JADEWC010000012.1"/>
</dbReference>
<dbReference type="EC" id="2.1.1.297" evidence="4"/>
<comment type="caution">
    <text evidence="6">The sequence shown here is derived from an EMBL/GenBank/DDBJ whole genome shotgun (WGS) entry which is preliminary data.</text>
</comment>
<comment type="function">
    <text evidence="4">Methylates the class 1 translation termination release factors RF1/PrfA and RF2/PrfB on the glutamine residue of the universally conserved GGQ motif.</text>
</comment>
<dbReference type="PROSITE" id="PS00092">
    <property type="entry name" value="N6_MTASE"/>
    <property type="match status" value="1"/>
</dbReference>
<feature type="binding site" evidence="4">
    <location>
        <begin position="134"/>
        <end position="138"/>
    </location>
    <ligand>
        <name>S-adenosyl-L-methionine</name>
        <dbReference type="ChEBI" id="CHEBI:59789"/>
    </ligand>
</feature>
<reference evidence="6 7" key="1">
    <citation type="submission" date="2020-10" db="EMBL/GenBank/DDBJ databases">
        <authorList>
            <person name="Castelo-Branco R."/>
            <person name="Eusebio N."/>
            <person name="Adriana R."/>
            <person name="Vieira A."/>
            <person name="Brugerolle De Fraissinette N."/>
            <person name="Rezende De Castro R."/>
            <person name="Schneider M.P."/>
            <person name="Vasconcelos V."/>
            <person name="Leao P.N."/>
        </authorList>
    </citation>
    <scope>NUCLEOTIDE SEQUENCE [LARGE SCALE GENOMIC DNA]</scope>
    <source>
        <strain evidence="6 7">LEGE 03274</strain>
    </source>
</reference>
<dbReference type="NCBIfam" id="TIGR00536">
    <property type="entry name" value="hemK_fam"/>
    <property type="match status" value="1"/>
</dbReference>
<keyword evidence="7" id="KW-1185">Reference proteome</keyword>
<dbReference type="Proteomes" id="UP000654604">
    <property type="component" value="Unassembled WGS sequence"/>
</dbReference>
<comment type="similarity">
    <text evidence="4">Belongs to the protein N5-glutamine methyltransferase family. PrmC subfamily.</text>
</comment>
<feature type="binding site" evidence="4">
    <location>
        <begin position="203"/>
        <end position="206"/>
    </location>
    <ligand>
        <name>substrate</name>
    </ligand>
</feature>
<keyword evidence="1 4" id="KW-0489">Methyltransferase</keyword>
<dbReference type="InterPro" id="IPR019874">
    <property type="entry name" value="RF_methyltr_PrmC"/>
</dbReference>
<dbReference type="NCBIfam" id="TIGR03534">
    <property type="entry name" value="RF_mod_PrmC"/>
    <property type="match status" value="1"/>
</dbReference>
<comment type="catalytic activity">
    <reaction evidence="4">
        <text>L-glutaminyl-[peptide chain release factor] + S-adenosyl-L-methionine = N(5)-methyl-L-glutaminyl-[peptide chain release factor] + S-adenosyl-L-homocysteine + H(+)</text>
        <dbReference type="Rhea" id="RHEA:42896"/>
        <dbReference type="Rhea" id="RHEA-COMP:10271"/>
        <dbReference type="Rhea" id="RHEA-COMP:10272"/>
        <dbReference type="ChEBI" id="CHEBI:15378"/>
        <dbReference type="ChEBI" id="CHEBI:30011"/>
        <dbReference type="ChEBI" id="CHEBI:57856"/>
        <dbReference type="ChEBI" id="CHEBI:59789"/>
        <dbReference type="ChEBI" id="CHEBI:61891"/>
        <dbReference type="EC" id="2.1.1.297"/>
    </reaction>
</comment>
<dbReference type="Pfam" id="PF13847">
    <property type="entry name" value="Methyltransf_31"/>
    <property type="match status" value="1"/>
</dbReference>
<dbReference type="EMBL" id="JADEWC010000012">
    <property type="protein sequence ID" value="MBE9222455.1"/>
    <property type="molecule type" value="Genomic_DNA"/>
</dbReference>
<evidence type="ECO:0000259" key="5">
    <source>
        <dbReference type="Pfam" id="PF13847"/>
    </source>
</evidence>
<protein>
    <recommendedName>
        <fullName evidence="4">Release factor glutamine methyltransferase</fullName>
        <shortName evidence="4">RF MTase</shortName>
        <ecNumber evidence="4">2.1.1.297</ecNumber>
    </recommendedName>
    <alternativeName>
        <fullName evidence="4">N5-glutamine methyltransferase PrmC</fullName>
    </alternativeName>
    <alternativeName>
        <fullName evidence="4">Protein-(glutamine-N5) MTase PrmC</fullName>
    </alternativeName>
    <alternativeName>
        <fullName evidence="4">Protein-glutamine N-methyltransferase PrmC</fullName>
    </alternativeName>
</protein>
<name>A0ABR9V3I8_9CHRO</name>
<dbReference type="PANTHER" id="PTHR47441">
    <property type="match status" value="1"/>
</dbReference>
<dbReference type="InterPro" id="IPR052663">
    <property type="entry name" value="RF_glutamine_MTase_cyano"/>
</dbReference>
<dbReference type="GO" id="GO:0102559">
    <property type="term" value="F:peptide chain release factor N(5)-glutamine methyltransferase activity"/>
    <property type="evidence" value="ECO:0007669"/>
    <property type="project" value="UniProtKB-EC"/>
</dbReference>
<proteinExistence type="inferred from homology"/>
<dbReference type="InterPro" id="IPR002052">
    <property type="entry name" value="DNA_methylase_N6_adenine_CS"/>
</dbReference>